<keyword evidence="1" id="KW-1133">Transmembrane helix</keyword>
<dbReference type="AlphaFoldDB" id="A0A9D1SRK7"/>
<accession>A0A9D1SRK7</accession>
<keyword evidence="1" id="KW-0812">Transmembrane</keyword>
<organism evidence="2 3">
    <name type="scientific">Candidatus Limenecus avicola</name>
    <dbReference type="NCBI Taxonomy" id="2840847"/>
    <lineage>
        <taxon>Bacteria</taxon>
        <taxon>Bacillati</taxon>
        <taxon>Bacillota</taxon>
        <taxon>Clostridia</taxon>
        <taxon>Eubacteriales</taxon>
        <taxon>Clostridiaceae</taxon>
        <taxon>Clostridiaceae incertae sedis</taxon>
        <taxon>Candidatus Limenecus</taxon>
    </lineage>
</organism>
<dbReference type="Proteomes" id="UP000886748">
    <property type="component" value="Unassembled WGS sequence"/>
</dbReference>
<feature type="transmembrane region" description="Helical" evidence="1">
    <location>
        <begin position="355"/>
        <end position="380"/>
    </location>
</feature>
<dbReference type="EMBL" id="DVOD01000060">
    <property type="protein sequence ID" value="HIU93158.1"/>
    <property type="molecule type" value="Genomic_DNA"/>
</dbReference>
<reference evidence="2" key="2">
    <citation type="journal article" date="2021" name="PeerJ">
        <title>Extensive microbial diversity within the chicken gut microbiome revealed by metagenomics and culture.</title>
        <authorList>
            <person name="Gilroy R."/>
            <person name="Ravi A."/>
            <person name="Getino M."/>
            <person name="Pursley I."/>
            <person name="Horton D.L."/>
            <person name="Alikhan N.F."/>
            <person name="Baker D."/>
            <person name="Gharbi K."/>
            <person name="Hall N."/>
            <person name="Watson M."/>
            <person name="Adriaenssens E.M."/>
            <person name="Foster-Nyarko E."/>
            <person name="Jarju S."/>
            <person name="Secka A."/>
            <person name="Antonio M."/>
            <person name="Oren A."/>
            <person name="Chaudhuri R.R."/>
            <person name="La Ragione R."/>
            <person name="Hildebrand F."/>
            <person name="Pallen M.J."/>
        </authorList>
    </citation>
    <scope>NUCLEOTIDE SEQUENCE</scope>
    <source>
        <strain evidence="2">CHK154-7741</strain>
    </source>
</reference>
<comment type="caution">
    <text evidence="2">The sequence shown here is derived from an EMBL/GenBank/DDBJ whole genome shotgun (WGS) entry which is preliminary data.</text>
</comment>
<reference evidence="2" key="1">
    <citation type="submission" date="2020-10" db="EMBL/GenBank/DDBJ databases">
        <authorList>
            <person name="Gilroy R."/>
        </authorList>
    </citation>
    <scope>NUCLEOTIDE SEQUENCE</scope>
    <source>
        <strain evidence="2">CHK154-7741</strain>
    </source>
</reference>
<evidence type="ECO:0000256" key="1">
    <source>
        <dbReference type="SAM" id="Phobius"/>
    </source>
</evidence>
<proteinExistence type="predicted"/>
<name>A0A9D1SRK7_9CLOT</name>
<gene>
    <name evidence="2" type="ORF">IAD26_08515</name>
</gene>
<evidence type="ECO:0000313" key="3">
    <source>
        <dbReference type="Proteomes" id="UP000886748"/>
    </source>
</evidence>
<sequence length="413" mass="46005">MSINLINTLAQPLKSAAKFVNHNEQASGLSTTRFIQDTGTCLVPKAVFARSKEDLAENTFLELSESALVYFAPALIGENIARKAFQRGLSDEGKKLVGESTSKLLNSKNPLAKKVLSVKAAIALCALFIPLTEFTLNYFKNLMTLKVFKKGDFNNIASLDNKKEDKKLHERIEKNAYKNIKRAAAAFAASVGLGILIAKKGANSKTLQHISEAVLEPGTKFFKKNEKAKNFFNKYFSLDHDVENGKLVLSKGQLTSCVLIGMGGYFGAAKDRGKQNFLETLFRLPVVGFYIITGSELFEKGFKKLLKKSGKCKETIGNNLEVPSFDKLETMAKELAKKNNTKAEAEFKKLAKQKVLISGVPFLFSIGFMGFFVAGISNLFTKYRYNRDKKVNAMSQQFLMDKNRIQTYKTFFC</sequence>
<keyword evidence="1" id="KW-0472">Membrane</keyword>
<evidence type="ECO:0000313" key="2">
    <source>
        <dbReference type="EMBL" id="HIU93158.1"/>
    </source>
</evidence>
<protein>
    <submittedName>
        <fullName evidence="2">Uncharacterized protein</fullName>
    </submittedName>
</protein>